<name>A0A3M7P672_BRAPC</name>
<keyword evidence="2" id="KW-1185">Reference proteome</keyword>
<accession>A0A3M7P672</accession>
<sequence>MDKLFVVRMNEQFFVMDETDYEEFPNKNTFILDSFRGVGHHSLDDKDNLALKLKVKENSKIKGVKIK</sequence>
<protein>
    <submittedName>
        <fullName evidence="1">Uncharacterized protein</fullName>
    </submittedName>
</protein>
<dbReference type="Proteomes" id="UP000276133">
    <property type="component" value="Unassembled WGS sequence"/>
</dbReference>
<dbReference type="EMBL" id="REGN01012950">
    <property type="protein sequence ID" value="RMZ94578.1"/>
    <property type="molecule type" value="Genomic_DNA"/>
</dbReference>
<evidence type="ECO:0000313" key="2">
    <source>
        <dbReference type="Proteomes" id="UP000276133"/>
    </source>
</evidence>
<gene>
    <name evidence="1" type="ORF">BpHYR1_038483</name>
</gene>
<evidence type="ECO:0000313" key="1">
    <source>
        <dbReference type="EMBL" id="RMZ94578.1"/>
    </source>
</evidence>
<proteinExistence type="predicted"/>
<reference evidence="1 2" key="1">
    <citation type="journal article" date="2018" name="Sci. Rep.">
        <title>Genomic signatures of local adaptation to the degree of environmental predictability in rotifers.</title>
        <authorList>
            <person name="Franch-Gras L."/>
            <person name="Hahn C."/>
            <person name="Garcia-Roger E.M."/>
            <person name="Carmona M.J."/>
            <person name="Serra M."/>
            <person name="Gomez A."/>
        </authorList>
    </citation>
    <scope>NUCLEOTIDE SEQUENCE [LARGE SCALE GENOMIC DNA]</scope>
    <source>
        <strain evidence="1">HYR1</strain>
    </source>
</reference>
<organism evidence="1 2">
    <name type="scientific">Brachionus plicatilis</name>
    <name type="common">Marine rotifer</name>
    <name type="synonym">Brachionus muelleri</name>
    <dbReference type="NCBI Taxonomy" id="10195"/>
    <lineage>
        <taxon>Eukaryota</taxon>
        <taxon>Metazoa</taxon>
        <taxon>Spiralia</taxon>
        <taxon>Gnathifera</taxon>
        <taxon>Rotifera</taxon>
        <taxon>Eurotatoria</taxon>
        <taxon>Monogononta</taxon>
        <taxon>Pseudotrocha</taxon>
        <taxon>Ploima</taxon>
        <taxon>Brachionidae</taxon>
        <taxon>Brachionus</taxon>
    </lineage>
</organism>
<dbReference type="AlphaFoldDB" id="A0A3M7P672"/>
<feature type="non-terminal residue" evidence="1">
    <location>
        <position position="67"/>
    </location>
</feature>
<comment type="caution">
    <text evidence="1">The sequence shown here is derived from an EMBL/GenBank/DDBJ whole genome shotgun (WGS) entry which is preliminary data.</text>
</comment>
<dbReference type="OrthoDB" id="10612999at2759"/>